<dbReference type="OrthoDB" id="74360at2759"/>
<dbReference type="PANTHER" id="PTHR43539:SF24">
    <property type="entry name" value="FAD_NAD(P)-BINDING DOMAIN-CONTAINING PROTEIN-RELATED"/>
    <property type="match status" value="1"/>
</dbReference>
<dbReference type="Pfam" id="PF13738">
    <property type="entry name" value="Pyr_redox_3"/>
    <property type="match status" value="1"/>
</dbReference>
<sequence>MAALPIDDGHTVVLPSLPKSFPRPESSPVSIAQSWLDRLRHTINAGRFEDLKELLHVESWWRDALTLSWDLRTLHGLPNITGLLQKRTARLHFNFLRIHRNGYFDPKWCHISPELECIETMFEFETSQVRGKGMLRLVQDFDGLRKAYVLYTAAQELVGYEHAAYTRRPHGGNNSLGGGALAGNWLERRRRTVDFQEAEPTVLVIGAGQAGLNVAARLQALGVSCLLIDRNKRIGDNWRNRYRTLVTHDPVHTSHMAYLPFPPTWPFFTPKDKLGDWFETYASAMELNVWIRTSVKSASYDEGTLTWTVDLLRADENQQRTLHPRHVIFCTGHSGEPSVPSFPGQDTFKGSIYHGSQHEDASYCKGDLHGKKVLVVGTGNSGHDVAQNYCENGADVTMIQRGSTYVFTTTKGLLTINKGAYEEGGPPTEDADVYSQSTPLPLKFHLDVEGTKEIAEAEKETLDGLRSAGFRLNSGVGGGGILSNYLRKGGGYYIDVGASKLIGEGKIKIVQSPDGIKGFGENALELADGRKLEADIVVLATGYDNMRSSVRKTLGDKVADRCQDAWGLDEEGELRGMWRPSGHPGLWYQGGNLLLCRIYSRFLALQIKAIEVGLNPRGQSK</sequence>
<keyword evidence="3" id="KW-1185">Reference proteome</keyword>
<protein>
    <submittedName>
        <fullName evidence="2">Putative flavin-binding monooxygenase</fullName>
    </submittedName>
</protein>
<dbReference type="InterPro" id="IPR036188">
    <property type="entry name" value="FAD/NAD-bd_sf"/>
</dbReference>
<dbReference type="PANTHER" id="PTHR43539">
    <property type="entry name" value="FLAVIN-BINDING MONOOXYGENASE-LIKE PROTEIN (AFU_ORTHOLOGUE AFUA_4G09220)"/>
    <property type="match status" value="1"/>
</dbReference>
<dbReference type="PRINTS" id="PR00411">
    <property type="entry name" value="PNDRDTASEI"/>
</dbReference>
<reference evidence="2" key="1">
    <citation type="journal article" date="2020" name="Stud. Mycol.">
        <title>101 Dothideomycetes genomes: a test case for predicting lifestyles and emergence of pathogens.</title>
        <authorList>
            <person name="Haridas S."/>
            <person name="Albert R."/>
            <person name="Binder M."/>
            <person name="Bloem J."/>
            <person name="Labutti K."/>
            <person name="Salamov A."/>
            <person name="Andreopoulos B."/>
            <person name="Baker S."/>
            <person name="Barry K."/>
            <person name="Bills G."/>
            <person name="Bluhm B."/>
            <person name="Cannon C."/>
            <person name="Castanera R."/>
            <person name="Culley D."/>
            <person name="Daum C."/>
            <person name="Ezra D."/>
            <person name="Gonzalez J."/>
            <person name="Henrissat B."/>
            <person name="Kuo A."/>
            <person name="Liang C."/>
            <person name="Lipzen A."/>
            <person name="Lutzoni F."/>
            <person name="Magnuson J."/>
            <person name="Mondo S."/>
            <person name="Nolan M."/>
            <person name="Ohm R."/>
            <person name="Pangilinan J."/>
            <person name="Park H.-J."/>
            <person name="Ramirez L."/>
            <person name="Alfaro M."/>
            <person name="Sun H."/>
            <person name="Tritt A."/>
            <person name="Yoshinaga Y."/>
            <person name="Zwiers L.-H."/>
            <person name="Turgeon B."/>
            <person name="Goodwin S."/>
            <person name="Spatafora J."/>
            <person name="Crous P."/>
            <person name="Grigoriev I."/>
        </authorList>
    </citation>
    <scope>NUCLEOTIDE SEQUENCE</scope>
    <source>
        <strain evidence="2">Tuck. ex Michener</strain>
    </source>
</reference>
<dbReference type="Proteomes" id="UP000800092">
    <property type="component" value="Unassembled WGS sequence"/>
</dbReference>
<dbReference type="SUPFAM" id="SSF51735">
    <property type="entry name" value="NAD(P)-binding Rossmann-fold domains"/>
    <property type="match status" value="1"/>
</dbReference>
<keyword evidence="1" id="KW-0560">Oxidoreductase</keyword>
<dbReference type="GO" id="GO:0050660">
    <property type="term" value="F:flavin adenine dinucleotide binding"/>
    <property type="evidence" value="ECO:0007669"/>
    <property type="project" value="TreeGrafter"/>
</dbReference>
<keyword evidence="2" id="KW-0503">Monooxygenase</keyword>
<evidence type="ECO:0000313" key="2">
    <source>
        <dbReference type="EMBL" id="KAF2235226.1"/>
    </source>
</evidence>
<dbReference type="EMBL" id="ML991793">
    <property type="protein sequence ID" value="KAF2235226.1"/>
    <property type="molecule type" value="Genomic_DNA"/>
</dbReference>
<dbReference type="InterPro" id="IPR036291">
    <property type="entry name" value="NAD(P)-bd_dom_sf"/>
</dbReference>
<dbReference type="GO" id="GO:0004497">
    <property type="term" value="F:monooxygenase activity"/>
    <property type="evidence" value="ECO:0007669"/>
    <property type="project" value="UniProtKB-KW"/>
</dbReference>
<gene>
    <name evidence="2" type="ORF">EV356DRAFT_445589</name>
</gene>
<proteinExistence type="predicted"/>
<dbReference type="AlphaFoldDB" id="A0A6A6HAQ1"/>
<evidence type="ECO:0000256" key="1">
    <source>
        <dbReference type="ARBA" id="ARBA00023002"/>
    </source>
</evidence>
<dbReference type="InterPro" id="IPR050982">
    <property type="entry name" value="Auxin_biosynth/cation_transpt"/>
</dbReference>
<evidence type="ECO:0000313" key="3">
    <source>
        <dbReference type="Proteomes" id="UP000800092"/>
    </source>
</evidence>
<accession>A0A6A6HAQ1</accession>
<organism evidence="2 3">
    <name type="scientific">Viridothelium virens</name>
    <name type="common">Speckled blister lichen</name>
    <name type="synonym">Trypethelium virens</name>
    <dbReference type="NCBI Taxonomy" id="1048519"/>
    <lineage>
        <taxon>Eukaryota</taxon>
        <taxon>Fungi</taxon>
        <taxon>Dikarya</taxon>
        <taxon>Ascomycota</taxon>
        <taxon>Pezizomycotina</taxon>
        <taxon>Dothideomycetes</taxon>
        <taxon>Dothideomycetes incertae sedis</taxon>
        <taxon>Trypetheliales</taxon>
        <taxon>Trypetheliaceae</taxon>
        <taxon>Viridothelium</taxon>
    </lineage>
</organism>
<name>A0A6A6HAQ1_VIRVR</name>
<dbReference type="Gene3D" id="3.50.50.60">
    <property type="entry name" value="FAD/NAD(P)-binding domain"/>
    <property type="match status" value="1"/>
</dbReference>
<dbReference type="SUPFAM" id="SSF51905">
    <property type="entry name" value="FAD/NAD(P)-binding domain"/>
    <property type="match status" value="1"/>
</dbReference>